<dbReference type="InterPro" id="IPR013517">
    <property type="entry name" value="FG-GAP"/>
</dbReference>
<gene>
    <name evidence="2" type="ORF">METZ01_LOCUS300028</name>
</gene>
<sequence length="385" mass="41920">TDPADYMMATILSSQGEALDRYYPLDISDTDLDGDGNNEVVISNLYSTEASQPQIIVLEHSSFSWDWEGGNEDYHLAPNWSIAAIGEKSINDSLFQSDPTGNSRTVIGGMDMDMDGKHEVIATDYAGGRVVVYEMDMANNAFDVVWSSPVVEARNHVYNPRTVNVGDLDGDGKQEIVFPSSNVDAEGYHIYEWDGVEGSDNYGEQPSAICAVEVAICCGDDGAGFRGDHERLTIFDIDGDGQQELITAIRRGSPRGALVVSLSPNDDLEHNSGGGLETWVTEFQTNSNTYGGGSPYHALPADLNGDGNYEVVNHHWNYFNLYNFSATGPDTYVIADSGSAGSYYQPTYPSDEFSLFGGYAYDVDGDQNHEVYYADYGGSWSVNAG</sequence>
<dbReference type="Pfam" id="PF13517">
    <property type="entry name" value="FG-GAP_3"/>
    <property type="match status" value="1"/>
</dbReference>
<feature type="non-terminal residue" evidence="2">
    <location>
        <position position="1"/>
    </location>
</feature>
<feature type="non-terminal residue" evidence="2">
    <location>
        <position position="385"/>
    </location>
</feature>
<evidence type="ECO:0000313" key="2">
    <source>
        <dbReference type="EMBL" id="SVC47174.1"/>
    </source>
</evidence>
<evidence type="ECO:0008006" key="3">
    <source>
        <dbReference type="Google" id="ProtNLM"/>
    </source>
</evidence>
<dbReference type="EMBL" id="UINC01093062">
    <property type="protein sequence ID" value="SVC47174.1"/>
    <property type="molecule type" value="Genomic_DNA"/>
</dbReference>
<protein>
    <recommendedName>
        <fullName evidence="3">VCBS repeat-containing protein</fullName>
    </recommendedName>
</protein>
<name>A0A382ME05_9ZZZZ</name>
<proteinExistence type="predicted"/>
<organism evidence="2">
    <name type="scientific">marine metagenome</name>
    <dbReference type="NCBI Taxonomy" id="408172"/>
    <lineage>
        <taxon>unclassified sequences</taxon>
        <taxon>metagenomes</taxon>
        <taxon>ecological metagenomes</taxon>
    </lineage>
</organism>
<accession>A0A382ME05</accession>
<reference evidence="2" key="1">
    <citation type="submission" date="2018-05" db="EMBL/GenBank/DDBJ databases">
        <authorList>
            <person name="Lanie J.A."/>
            <person name="Ng W.-L."/>
            <person name="Kazmierczak K.M."/>
            <person name="Andrzejewski T.M."/>
            <person name="Davidsen T.M."/>
            <person name="Wayne K.J."/>
            <person name="Tettelin H."/>
            <person name="Glass J.I."/>
            <person name="Rusch D."/>
            <person name="Podicherti R."/>
            <person name="Tsui H.-C.T."/>
            <person name="Winkler M.E."/>
        </authorList>
    </citation>
    <scope>NUCLEOTIDE SEQUENCE</scope>
</reference>
<keyword evidence="1" id="KW-0732">Signal</keyword>
<dbReference type="AlphaFoldDB" id="A0A382ME05"/>
<evidence type="ECO:0000256" key="1">
    <source>
        <dbReference type="ARBA" id="ARBA00022729"/>
    </source>
</evidence>
<dbReference type="SUPFAM" id="SSF69318">
    <property type="entry name" value="Integrin alpha N-terminal domain"/>
    <property type="match status" value="1"/>
</dbReference>
<dbReference type="InterPro" id="IPR028994">
    <property type="entry name" value="Integrin_alpha_N"/>
</dbReference>